<dbReference type="Proteomes" id="UP001474421">
    <property type="component" value="Unassembled WGS sequence"/>
</dbReference>
<protein>
    <submittedName>
        <fullName evidence="5">Thrombospondin-2-like</fullName>
    </submittedName>
</protein>
<evidence type="ECO:0000313" key="6">
    <source>
        <dbReference type="Proteomes" id="UP001474421"/>
    </source>
</evidence>
<evidence type="ECO:0000256" key="1">
    <source>
        <dbReference type="ARBA" id="ARBA00022729"/>
    </source>
</evidence>
<dbReference type="SMART" id="SM00210">
    <property type="entry name" value="TSPN"/>
    <property type="match status" value="1"/>
</dbReference>
<dbReference type="InterPro" id="IPR013320">
    <property type="entry name" value="ConA-like_dom_sf"/>
</dbReference>
<sequence>MIDQNEGVRDFNASRVRREQRLGTGLPFSRLTPPLPRRKGCQCAGGGGARGRSAAVERVAGLGIAFQPASGYIKRASERLGSHFKAIPAAACSRRNPAERTALGESWTWRFRGTGGHFGLPDLDLAAVTRRFVGTLLPGMMLQRSWLLRLLICLALCLSSQAQDGEREDGTSFDLLKISNINRKTIGAKLFRGNISNVPAYRFIRFDRIPPVNSEKLRQIIKLMQQNEGFILTATMRQDRSSKGTILALEGPGIFQRQFEIVSNGQENTLELSYWIDGAWKRHSLEDVELADVQWKNITVQVTGENFSIYVGCDLIDSLTLEEPFYEYLKAEKSNMYAVKGATRESHFRVGNVQDRWSTK</sequence>
<organism evidence="5 6">
    <name type="scientific">Crotalus adamanteus</name>
    <name type="common">Eastern diamondback rattlesnake</name>
    <dbReference type="NCBI Taxonomy" id="8729"/>
    <lineage>
        <taxon>Eukaryota</taxon>
        <taxon>Metazoa</taxon>
        <taxon>Chordata</taxon>
        <taxon>Craniata</taxon>
        <taxon>Vertebrata</taxon>
        <taxon>Euteleostomi</taxon>
        <taxon>Lepidosauria</taxon>
        <taxon>Squamata</taxon>
        <taxon>Bifurcata</taxon>
        <taxon>Unidentata</taxon>
        <taxon>Episquamata</taxon>
        <taxon>Toxicofera</taxon>
        <taxon>Serpentes</taxon>
        <taxon>Colubroidea</taxon>
        <taxon>Viperidae</taxon>
        <taxon>Crotalinae</taxon>
        <taxon>Crotalus</taxon>
    </lineage>
</organism>
<dbReference type="InterPro" id="IPR048287">
    <property type="entry name" value="TSPN-like_N"/>
</dbReference>
<name>A0AAW1CDA7_CROAD</name>
<feature type="domain" description="Thrombospondin-like N-terminal" evidence="4">
    <location>
        <begin position="166"/>
        <end position="359"/>
    </location>
</feature>
<comment type="caution">
    <text evidence="5">The sequence shown here is derived from an EMBL/GenBank/DDBJ whole genome shotgun (WGS) entry which is preliminary data.</text>
</comment>
<keyword evidence="2" id="KW-0677">Repeat</keyword>
<evidence type="ECO:0000259" key="4">
    <source>
        <dbReference type="SMART" id="SM00210"/>
    </source>
</evidence>
<evidence type="ECO:0000256" key="2">
    <source>
        <dbReference type="ARBA" id="ARBA00022737"/>
    </source>
</evidence>
<reference evidence="5 6" key="1">
    <citation type="journal article" date="2024" name="Proc. Natl. Acad. Sci. U.S.A.">
        <title>The genetic regulatory architecture and epigenomic basis for age-related changes in rattlesnake venom.</title>
        <authorList>
            <person name="Hogan M.P."/>
            <person name="Holding M.L."/>
            <person name="Nystrom G.S."/>
            <person name="Colston T.J."/>
            <person name="Bartlett D.A."/>
            <person name="Mason A.J."/>
            <person name="Ellsworth S.A."/>
            <person name="Rautsaw R.M."/>
            <person name="Lawrence K.C."/>
            <person name="Strickland J.L."/>
            <person name="He B."/>
            <person name="Fraser P."/>
            <person name="Margres M.J."/>
            <person name="Gilbert D.M."/>
            <person name="Gibbs H.L."/>
            <person name="Parkinson C.L."/>
            <person name="Rokyta D.R."/>
        </authorList>
    </citation>
    <scope>NUCLEOTIDE SEQUENCE [LARGE SCALE GENOMIC DNA]</scope>
    <source>
        <strain evidence="5">DRR0105</strain>
    </source>
</reference>
<keyword evidence="1" id="KW-0732">Signal</keyword>
<evidence type="ECO:0000313" key="5">
    <source>
        <dbReference type="EMBL" id="KAK9411747.1"/>
    </source>
</evidence>
<proteinExistence type="predicted"/>
<dbReference type="AlphaFoldDB" id="A0AAW1CDA7"/>
<dbReference type="SUPFAM" id="SSF49899">
    <property type="entry name" value="Concanavalin A-like lectins/glucanases"/>
    <property type="match status" value="1"/>
</dbReference>
<dbReference type="Gene3D" id="2.60.120.200">
    <property type="match status" value="1"/>
</dbReference>
<accession>A0AAW1CDA7</accession>
<evidence type="ECO:0000256" key="3">
    <source>
        <dbReference type="SAM" id="MobiDB-lite"/>
    </source>
</evidence>
<keyword evidence="6" id="KW-1185">Reference proteome</keyword>
<dbReference type="EMBL" id="JAOTOJ010000001">
    <property type="protein sequence ID" value="KAK9411747.1"/>
    <property type="molecule type" value="Genomic_DNA"/>
</dbReference>
<gene>
    <name evidence="5" type="ORF">NXF25_002922</name>
</gene>
<feature type="region of interest" description="Disordered" evidence="3">
    <location>
        <begin position="22"/>
        <end position="49"/>
    </location>
</feature>